<dbReference type="Proteomes" id="UP000188354">
    <property type="component" value="Chromosome LG09"/>
</dbReference>
<sequence>MTQSDKLKHGEQEKGFRNLHGNFDLNVTAPELEEQPNVKWQLIEKHNSQFSELPGRMENHKDNDSVDPQQCEEHAHQTKNVEGCIDHLLILAQSAEIVAQSEDGVARMDTDQNKDQEYSRELLHSSPVDSPLSSQGCEFCNEVTRPCFTQILKQTGCEYLIMNQEKRGDNQCKHLHGKTIRLSKIKHQARCKSNKDLAAQKMISKPRNEQPQGRILRLSQMKHQARSKGNAIAKEDNKEKGFASRLVEEGICQGDLSLSMVEGAPAHNISRGSSQSSVAAISDAQKEFMPVKRLRLTQLRREVRLGNLRFCITRAC</sequence>
<proteinExistence type="predicted"/>
<name>A0A4P1R985_LUPAN</name>
<dbReference type="AlphaFoldDB" id="A0A4P1R985"/>
<accession>A0A4P1R985</accession>
<dbReference type="Gramene" id="OIW04760">
    <property type="protein sequence ID" value="OIW04760"/>
    <property type="gene ID" value="TanjilG_08643"/>
</dbReference>
<evidence type="ECO:0000313" key="1">
    <source>
        <dbReference type="EMBL" id="OIW04760.1"/>
    </source>
</evidence>
<dbReference type="EMBL" id="CM007369">
    <property type="protein sequence ID" value="OIW04760.1"/>
    <property type="molecule type" value="Genomic_DNA"/>
</dbReference>
<protein>
    <submittedName>
        <fullName evidence="1">Uncharacterized protein</fullName>
    </submittedName>
</protein>
<organism evidence="1 2">
    <name type="scientific">Lupinus angustifolius</name>
    <name type="common">Narrow-leaved blue lupine</name>
    <dbReference type="NCBI Taxonomy" id="3871"/>
    <lineage>
        <taxon>Eukaryota</taxon>
        <taxon>Viridiplantae</taxon>
        <taxon>Streptophyta</taxon>
        <taxon>Embryophyta</taxon>
        <taxon>Tracheophyta</taxon>
        <taxon>Spermatophyta</taxon>
        <taxon>Magnoliopsida</taxon>
        <taxon>eudicotyledons</taxon>
        <taxon>Gunneridae</taxon>
        <taxon>Pentapetalae</taxon>
        <taxon>rosids</taxon>
        <taxon>fabids</taxon>
        <taxon>Fabales</taxon>
        <taxon>Fabaceae</taxon>
        <taxon>Papilionoideae</taxon>
        <taxon>50 kb inversion clade</taxon>
        <taxon>genistoids sensu lato</taxon>
        <taxon>core genistoids</taxon>
        <taxon>Genisteae</taxon>
        <taxon>Lupinus</taxon>
    </lineage>
</organism>
<reference evidence="1 2" key="1">
    <citation type="journal article" date="2017" name="Plant Biotechnol. J.">
        <title>A comprehensive draft genome sequence for lupin (Lupinus angustifolius), an emerging health food: insights into plant-microbe interactions and legume evolution.</title>
        <authorList>
            <person name="Hane J.K."/>
            <person name="Ming Y."/>
            <person name="Kamphuis L.G."/>
            <person name="Nelson M.N."/>
            <person name="Garg G."/>
            <person name="Atkins C.A."/>
            <person name="Bayer P.E."/>
            <person name="Bravo A."/>
            <person name="Bringans S."/>
            <person name="Cannon S."/>
            <person name="Edwards D."/>
            <person name="Foley R."/>
            <person name="Gao L.L."/>
            <person name="Harrison M.J."/>
            <person name="Huang W."/>
            <person name="Hurgobin B."/>
            <person name="Li S."/>
            <person name="Liu C.W."/>
            <person name="McGrath A."/>
            <person name="Morahan G."/>
            <person name="Murray J."/>
            <person name="Weller J."/>
            <person name="Jian J."/>
            <person name="Singh K.B."/>
        </authorList>
    </citation>
    <scope>NUCLEOTIDE SEQUENCE [LARGE SCALE GENOMIC DNA]</scope>
    <source>
        <strain evidence="2">cv. Tanjil</strain>
        <tissue evidence="1">Whole plant</tissue>
    </source>
</reference>
<keyword evidence="2" id="KW-1185">Reference proteome</keyword>
<gene>
    <name evidence="1" type="ORF">TanjilG_08643</name>
</gene>
<evidence type="ECO:0000313" key="2">
    <source>
        <dbReference type="Proteomes" id="UP000188354"/>
    </source>
</evidence>